<comment type="subunit">
    <text evidence="3">Component of the large ribosomal subunit.</text>
</comment>
<name>A0ABI7WCE4_FELCA</name>
<evidence type="ECO:0000256" key="7">
    <source>
        <dbReference type="ARBA" id="ARBA00034092"/>
    </source>
</evidence>
<protein>
    <recommendedName>
        <fullName evidence="8">Large ribosomal subunit protein eL22</fullName>
    </recommendedName>
    <alternativeName>
        <fullName evidence="9">60S ribosomal protein L22</fullName>
    </alternativeName>
</protein>
<dbReference type="Gene3D" id="3.30.1360.210">
    <property type="match status" value="1"/>
</dbReference>
<dbReference type="InterPro" id="IPR038526">
    <property type="entry name" value="Ribosomal_eL22_sf"/>
</dbReference>
<comment type="subcellular location">
    <subcellularLocation>
        <location evidence="1">Cytoplasm</location>
    </subcellularLocation>
</comment>
<evidence type="ECO:0000256" key="2">
    <source>
        <dbReference type="ARBA" id="ARBA00007817"/>
    </source>
</evidence>
<dbReference type="Pfam" id="PF01776">
    <property type="entry name" value="Ribosomal_L22e"/>
    <property type="match status" value="1"/>
</dbReference>
<evidence type="ECO:0000256" key="3">
    <source>
        <dbReference type="ARBA" id="ARBA00011133"/>
    </source>
</evidence>
<dbReference type="InterPro" id="IPR002671">
    <property type="entry name" value="Ribosomal_eL22"/>
</dbReference>
<keyword evidence="5" id="KW-0689">Ribosomal protein</keyword>
<keyword evidence="6" id="KW-0687">Ribonucleoprotein</keyword>
<comment type="similarity">
    <text evidence="2">Belongs to the eukaryotic ribosomal protein eL22 family.</text>
</comment>
<dbReference type="PANTHER" id="PTHR10064">
    <property type="entry name" value="60S RIBOSOMAL PROTEIN L22"/>
    <property type="match status" value="1"/>
</dbReference>
<reference evidence="10" key="3">
    <citation type="submission" date="2025-09" db="UniProtKB">
        <authorList>
            <consortium name="Ensembl"/>
        </authorList>
    </citation>
    <scope>IDENTIFICATION</scope>
    <source>
        <strain evidence="10">breed Abyssinian</strain>
    </source>
</reference>
<organism evidence="10 11">
    <name type="scientific">Felis catus</name>
    <name type="common">Cat</name>
    <name type="synonym">Felis silvestris catus</name>
    <dbReference type="NCBI Taxonomy" id="9685"/>
    <lineage>
        <taxon>Eukaryota</taxon>
        <taxon>Metazoa</taxon>
        <taxon>Chordata</taxon>
        <taxon>Craniata</taxon>
        <taxon>Vertebrata</taxon>
        <taxon>Euteleostomi</taxon>
        <taxon>Mammalia</taxon>
        <taxon>Eutheria</taxon>
        <taxon>Laurasiatheria</taxon>
        <taxon>Carnivora</taxon>
        <taxon>Feliformia</taxon>
        <taxon>Felidae</taxon>
        <taxon>Felinae</taxon>
        <taxon>Felis</taxon>
    </lineage>
</organism>
<evidence type="ECO:0000313" key="11">
    <source>
        <dbReference type="Proteomes" id="UP000823872"/>
    </source>
</evidence>
<keyword evidence="11" id="KW-1185">Reference proteome</keyword>
<evidence type="ECO:0000256" key="8">
    <source>
        <dbReference type="ARBA" id="ARBA00040613"/>
    </source>
</evidence>
<dbReference type="Ensembl" id="ENSFCTT00005012346.1">
    <property type="protein sequence ID" value="ENSFCTP00005008000.1"/>
    <property type="gene ID" value="ENSFCTG00005004539.1"/>
</dbReference>
<evidence type="ECO:0000256" key="1">
    <source>
        <dbReference type="ARBA" id="ARBA00004496"/>
    </source>
</evidence>
<comment type="function">
    <text evidence="7">Component of the large ribosomal subunit. The ribosome is a large ribonucleoprotein complex responsible for the synthesis of proteins in the cell.</text>
</comment>
<evidence type="ECO:0000256" key="6">
    <source>
        <dbReference type="ARBA" id="ARBA00023274"/>
    </source>
</evidence>
<dbReference type="Proteomes" id="UP000823872">
    <property type="component" value="Chromosome E2"/>
</dbReference>
<evidence type="ECO:0000256" key="5">
    <source>
        <dbReference type="ARBA" id="ARBA00022980"/>
    </source>
</evidence>
<reference evidence="10 11" key="1">
    <citation type="submission" date="2021-02" db="EMBL/GenBank/DDBJ databases">
        <title>Safari Cat Assemblies.</title>
        <authorList>
            <person name="Bredemeyer K.R."/>
            <person name="Murphy W.J."/>
        </authorList>
    </citation>
    <scope>NUCLEOTIDE SEQUENCE [LARGE SCALE GENOMIC DNA]</scope>
</reference>
<evidence type="ECO:0000256" key="9">
    <source>
        <dbReference type="ARBA" id="ARBA00041214"/>
    </source>
</evidence>
<evidence type="ECO:0000256" key="4">
    <source>
        <dbReference type="ARBA" id="ARBA00022490"/>
    </source>
</evidence>
<evidence type="ECO:0000313" key="10">
    <source>
        <dbReference type="Ensembl" id="ENSFCTP00005008000.1"/>
    </source>
</evidence>
<dbReference type="PANTHER" id="PTHR10064:SF2">
    <property type="entry name" value="LARGE RIBOSOMAL SUBUNIT PROTEIN EL22"/>
    <property type="match status" value="1"/>
</dbReference>
<keyword evidence="4" id="KW-0963">Cytoplasm</keyword>
<reference evidence="10" key="2">
    <citation type="submission" date="2025-08" db="UniProtKB">
        <authorList>
            <consortium name="Ensembl"/>
        </authorList>
    </citation>
    <scope>IDENTIFICATION</scope>
    <source>
        <strain evidence="10">breed Abyssinian</strain>
    </source>
</reference>
<sequence>MDAATFEQFLQERMEVSGKGGNLNGRVVPTEKGESKVTVTSEVPFTKSI</sequence>
<proteinExistence type="inferred from homology"/>
<dbReference type="GeneTree" id="ENSGT00940000165919"/>
<accession>A0ABI7WCE4</accession>